<name>A0A5F1ZYG6_9LEPT</name>
<reference evidence="4" key="1">
    <citation type="submission" date="2018-10" db="EMBL/GenBank/DDBJ databases">
        <authorList>
            <person name="Vincent A.T."/>
            <person name="Schiettekatte O."/>
            <person name="Bourhy P."/>
            <person name="Veyrier F.J."/>
            <person name="Picardeau M."/>
        </authorList>
    </citation>
    <scope>NUCLEOTIDE SEQUENCE</scope>
    <source>
        <strain evidence="4">201702690</strain>
    </source>
</reference>
<keyword evidence="1" id="KW-0175">Coiled coil</keyword>
<organism evidence="3 6">
    <name type="scientific">Leptospira langatensis</name>
    <dbReference type="NCBI Taxonomy" id="2484983"/>
    <lineage>
        <taxon>Bacteria</taxon>
        <taxon>Pseudomonadati</taxon>
        <taxon>Spirochaetota</taxon>
        <taxon>Spirochaetia</taxon>
        <taxon>Leptospirales</taxon>
        <taxon>Leptospiraceae</taxon>
        <taxon>Leptospira</taxon>
    </lineage>
</organism>
<dbReference type="Proteomes" id="UP000297946">
    <property type="component" value="Unassembled WGS sequence"/>
</dbReference>
<feature type="transmembrane region" description="Helical" evidence="2">
    <location>
        <begin position="201"/>
        <end position="221"/>
    </location>
</feature>
<sequence length="225" mass="25435">MNRPLRAYHRPRSSYWKKGPPENMISVPSSLGKSIVVFLLCYIQFSLYAEDPSGSESSWIKEGEVLLETKQFAEAEKLANSILGSNPSDSKAEFLLTRAWIGLGREEGQKGNLASAKNYLERAYEKWPLNEDLQKEISELGKDSPTKMGIRGQARQFPSSFPWVEWRSGMESLRTEISGLRTEISELKAELMSIRTQGSRILFSILALLCVQSIVQILVLFKKSK</sequence>
<protein>
    <submittedName>
        <fullName evidence="3">Uncharacterized protein</fullName>
    </submittedName>
</protein>
<dbReference type="SUPFAM" id="SSF48452">
    <property type="entry name" value="TPR-like"/>
    <property type="match status" value="1"/>
</dbReference>
<keyword evidence="2" id="KW-0812">Transmembrane</keyword>
<dbReference type="OrthoDB" id="330021at2"/>
<evidence type="ECO:0000313" key="5">
    <source>
        <dbReference type="Proteomes" id="UP000297273"/>
    </source>
</evidence>
<evidence type="ECO:0000313" key="4">
    <source>
        <dbReference type="EMBL" id="TGL42782.1"/>
    </source>
</evidence>
<keyword evidence="2" id="KW-1133">Transmembrane helix</keyword>
<evidence type="ECO:0000256" key="1">
    <source>
        <dbReference type="SAM" id="Coils"/>
    </source>
</evidence>
<dbReference type="EMBL" id="RQGC01000002">
    <property type="protein sequence ID" value="TGL42782.1"/>
    <property type="molecule type" value="Genomic_DNA"/>
</dbReference>
<dbReference type="InterPro" id="IPR011990">
    <property type="entry name" value="TPR-like_helical_dom_sf"/>
</dbReference>
<reference evidence="3 6" key="2">
    <citation type="journal article" date="2019" name="PLoS Negl. Trop. Dis.">
        <title>Revisiting the worldwide diversity of Leptospira species in the environment.</title>
        <authorList>
            <person name="Vincent A.T."/>
            <person name="Schiettekatte O."/>
            <person name="Bourhy P."/>
            <person name="Veyrier F.J."/>
            <person name="Picardeau M."/>
        </authorList>
    </citation>
    <scope>NUCLEOTIDE SEQUENCE [LARGE SCALE GENOMIC DNA]</scope>
    <source>
        <strain evidence="4">201702690</strain>
        <strain evidence="3 6">SSW18</strain>
    </source>
</reference>
<dbReference type="EMBL" id="RQER01000007">
    <property type="protein sequence ID" value="TGK00147.1"/>
    <property type="molecule type" value="Genomic_DNA"/>
</dbReference>
<dbReference type="AlphaFoldDB" id="A0A5F1ZYG6"/>
<evidence type="ECO:0000256" key="2">
    <source>
        <dbReference type="SAM" id="Phobius"/>
    </source>
</evidence>
<keyword evidence="5" id="KW-1185">Reference proteome</keyword>
<feature type="coiled-coil region" evidence="1">
    <location>
        <begin position="170"/>
        <end position="197"/>
    </location>
</feature>
<dbReference type="Gene3D" id="1.25.40.10">
    <property type="entry name" value="Tetratricopeptide repeat domain"/>
    <property type="match status" value="1"/>
</dbReference>
<comment type="caution">
    <text evidence="3">The sequence shown here is derived from an EMBL/GenBank/DDBJ whole genome shotgun (WGS) entry which is preliminary data.</text>
</comment>
<evidence type="ECO:0000313" key="3">
    <source>
        <dbReference type="EMBL" id="TGK00147.1"/>
    </source>
</evidence>
<dbReference type="Proteomes" id="UP000297273">
    <property type="component" value="Unassembled WGS sequence"/>
</dbReference>
<keyword evidence="2" id="KW-0472">Membrane</keyword>
<accession>A0A5F1ZYG6</accession>
<proteinExistence type="predicted"/>
<dbReference type="RefSeq" id="WP_135643672.1">
    <property type="nucleotide sequence ID" value="NZ_RQER01000007.1"/>
</dbReference>
<evidence type="ECO:0000313" key="6">
    <source>
        <dbReference type="Proteomes" id="UP000297946"/>
    </source>
</evidence>
<gene>
    <name evidence="3" type="ORF">EHO57_12720</name>
    <name evidence="4" type="ORF">EHQ53_04860</name>
</gene>